<keyword evidence="1" id="KW-1133">Transmembrane helix</keyword>
<dbReference type="Proteomes" id="UP001307889">
    <property type="component" value="Chromosome 5"/>
</dbReference>
<proteinExistence type="predicted"/>
<reference evidence="2 3" key="1">
    <citation type="submission" date="2023-09" db="EMBL/GenBank/DDBJ databases">
        <title>Nesidiocoris tenuis whole genome shotgun sequence.</title>
        <authorList>
            <person name="Shibata T."/>
            <person name="Shimoda M."/>
            <person name="Kobayashi T."/>
            <person name="Uehara T."/>
        </authorList>
    </citation>
    <scope>NUCLEOTIDE SEQUENCE [LARGE SCALE GENOMIC DNA]</scope>
    <source>
        <strain evidence="2 3">Japan</strain>
    </source>
</reference>
<dbReference type="EMBL" id="AP028913">
    <property type="protein sequence ID" value="BES94442.1"/>
    <property type="molecule type" value="Genomic_DNA"/>
</dbReference>
<sequence length="174" mass="19564">MNLGLFMFFAAARSEKMTLTVTESCVEERLNPQPTACAMINKASTKHSVPYALMRSTSFDRIRQFPTYFCRQGSAEIYQWLFSSKTSLTITIPHVAKQINRLLLALAVYGCLGIVATLFATCLFMIVTNQIPIGLKFLITCVIIIGSIALRILFPQPPPVRKSRTLQRRQTTIN</sequence>
<gene>
    <name evidence="2" type="ORF">NTJ_07246</name>
</gene>
<keyword evidence="1" id="KW-0472">Membrane</keyword>
<organism evidence="2 3">
    <name type="scientific">Nesidiocoris tenuis</name>
    <dbReference type="NCBI Taxonomy" id="355587"/>
    <lineage>
        <taxon>Eukaryota</taxon>
        <taxon>Metazoa</taxon>
        <taxon>Ecdysozoa</taxon>
        <taxon>Arthropoda</taxon>
        <taxon>Hexapoda</taxon>
        <taxon>Insecta</taxon>
        <taxon>Pterygota</taxon>
        <taxon>Neoptera</taxon>
        <taxon>Paraneoptera</taxon>
        <taxon>Hemiptera</taxon>
        <taxon>Heteroptera</taxon>
        <taxon>Panheteroptera</taxon>
        <taxon>Cimicomorpha</taxon>
        <taxon>Miridae</taxon>
        <taxon>Dicyphina</taxon>
        <taxon>Nesidiocoris</taxon>
    </lineage>
</organism>
<evidence type="ECO:0000256" key="1">
    <source>
        <dbReference type="SAM" id="Phobius"/>
    </source>
</evidence>
<evidence type="ECO:0000313" key="2">
    <source>
        <dbReference type="EMBL" id="BES94442.1"/>
    </source>
</evidence>
<feature type="transmembrane region" description="Helical" evidence="1">
    <location>
        <begin position="102"/>
        <end position="127"/>
    </location>
</feature>
<evidence type="ECO:0008006" key="4">
    <source>
        <dbReference type="Google" id="ProtNLM"/>
    </source>
</evidence>
<accession>A0ABN7ASX2</accession>
<protein>
    <recommendedName>
        <fullName evidence="4">G-protein coupled receptors family 3 profile domain-containing protein</fullName>
    </recommendedName>
</protein>
<keyword evidence="1" id="KW-0812">Transmembrane</keyword>
<name>A0ABN7ASX2_9HEMI</name>
<feature type="transmembrane region" description="Helical" evidence="1">
    <location>
        <begin position="133"/>
        <end position="154"/>
    </location>
</feature>
<evidence type="ECO:0000313" key="3">
    <source>
        <dbReference type="Proteomes" id="UP001307889"/>
    </source>
</evidence>
<keyword evidence="3" id="KW-1185">Reference proteome</keyword>